<dbReference type="Proteomes" id="UP000314294">
    <property type="component" value="Unassembled WGS sequence"/>
</dbReference>
<comment type="caution">
    <text evidence="2">The sequence shown here is derived from an EMBL/GenBank/DDBJ whole genome shotgun (WGS) entry which is preliminary data.</text>
</comment>
<dbReference type="EMBL" id="SRLO01000050">
    <property type="protein sequence ID" value="TNN80815.1"/>
    <property type="molecule type" value="Genomic_DNA"/>
</dbReference>
<name>A0A4Z2ISE4_9TELE</name>
<keyword evidence="3" id="KW-1185">Reference proteome</keyword>
<evidence type="ECO:0000256" key="1">
    <source>
        <dbReference type="SAM" id="MobiDB-lite"/>
    </source>
</evidence>
<feature type="compositionally biased region" description="Basic and acidic residues" evidence="1">
    <location>
        <begin position="47"/>
        <end position="89"/>
    </location>
</feature>
<reference evidence="2 3" key="1">
    <citation type="submission" date="2019-03" db="EMBL/GenBank/DDBJ databases">
        <title>First draft genome of Liparis tanakae, snailfish: a comprehensive survey of snailfish specific genes.</title>
        <authorList>
            <person name="Kim W."/>
            <person name="Song I."/>
            <person name="Jeong J.-H."/>
            <person name="Kim D."/>
            <person name="Kim S."/>
            <person name="Ryu S."/>
            <person name="Song J.Y."/>
            <person name="Lee S.K."/>
        </authorList>
    </citation>
    <scope>NUCLEOTIDE SEQUENCE [LARGE SCALE GENOMIC DNA]</scope>
    <source>
        <tissue evidence="2">Muscle</tissue>
    </source>
</reference>
<dbReference type="AlphaFoldDB" id="A0A4Z2ISE4"/>
<feature type="region of interest" description="Disordered" evidence="1">
    <location>
        <begin position="155"/>
        <end position="175"/>
    </location>
</feature>
<organism evidence="2 3">
    <name type="scientific">Liparis tanakae</name>
    <name type="common">Tanaka's snailfish</name>
    <dbReference type="NCBI Taxonomy" id="230148"/>
    <lineage>
        <taxon>Eukaryota</taxon>
        <taxon>Metazoa</taxon>
        <taxon>Chordata</taxon>
        <taxon>Craniata</taxon>
        <taxon>Vertebrata</taxon>
        <taxon>Euteleostomi</taxon>
        <taxon>Actinopterygii</taxon>
        <taxon>Neopterygii</taxon>
        <taxon>Teleostei</taxon>
        <taxon>Neoteleostei</taxon>
        <taxon>Acanthomorphata</taxon>
        <taxon>Eupercaria</taxon>
        <taxon>Perciformes</taxon>
        <taxon>Cottioidei</taxon>
        <taxon>Cottales</taxon>
        <taxon>Liparidae</taxon>
        <taxon>Liparis</taxon>
    </lineage>
</organism>
<feature type="region of interest" description="Disordered" evidence="1">
    <location>
        <begin position="47"/>
        <end position="93"/>
    </location>
</feature>
<evidence type="ECO:0000313" key="3">
    <source>
        <dbReference type="Proteomes" id="UP000314294"/>
    </source>
</evidence>
<sequence length="175" mass="19596">MSEGGGIIIHPSPPSHLFLIVFEELVKQCPHSPDIICRETPIEVTEHGPERYSFDPWNKERGEGKGESRRREREGPRDRNRESRTRAVESADYEPVACSSELHQGIVIDSRIPAGSHNTAGDLGCIAGPVEENQNLNCDCQTMLRSYLPETLAAQNESYTEERGVEATKERPNLQ</sequence>
<feature type="compositionally biased region" description="Basic and acidic residues" evidence="1">
    <location>
        <begin position="160"/>
        <end position="175"/>
    </location>
</feature>
<accession>A0A4Z2ISE4</accession>
<proteinExistence type="predicted"/>
<protein>
    <submittedName>
        <fullName evidence="2">Uncharacterized protein</fullName>
    </submittedName>
</protein>
<evidence type="ECO:0000313" key="2">
    <source>
        <dbReference type="EMBL" id="TNN80815.1"/>
    </source>
</evidence>
<gene>
    <name evidence="2" type="ORF">EYF80_008820</name>
</gene>